<accession>A0ABQ5VU15</accession>
<dbReference type="PANTHER" id="PTHR23407:SF1">
    <property type="entry name" value="5-FORMYLTETRAHYDROFOLATE CYCLO-LIGASE"/>
    <property type="match status" value="1"/>
</dbReference>
<comment type="caution">
    <text evidence="5">The sequence shown here is derived from an EMBL/GenBank/DDBJ whole genome shotgun (WGS) entry which is preliminary data.</text>
</comment>
<gene>
    <name evidence="5" type="ORF">GCM10007939_09220</name>
</gene>
<dbReference type="EMBL" id="BSNN01000002">
    <property type="protein sequence ID" value="GLQ34639.1"/>
    <property type="molecule type" value="Genomic_DNA"/>
</dbReference>
<protein>
    <recommendedName>
        <fullName evidence="4">5-formyltetrahydrofolate cyclo-ligase</fullName>
        <ecNumber evidence="4">6.3.3.2</ecNumber>
    </recommendedName>
</protein>
<keyword evidence="4" id="KW-0479">Metal-binding</keyword>
<evidence type="ECO:0000256" key="1">
    <source>
        <dbReference type="ARBA" id="ARBA00010638"/>
    </source>
</evidence>
<proteinExistence type="inferred from homology"/>
<dbReference type="Pfam" id="PF01812">
    <property type="entry name" value="5-FTHF_cyc-lig"/>
    <property type="match status" value="1"/>
</dbReference>
<dbReference type="NCBIfam" id="TIGR02727">
    <property type="entry name" value="MTHFS_bact"/>
    <property type="match status" value="1"/>
</dbReference>
<evidence type="ECO:0000313" key="5">
    <source>
        <dbReference type="EMBL" id="GLQ34639.1"/>
    </source>
</evidence>
<dbReference type="Gene3D" id="3.40.50.10420">
    <property type="entry name" value="NagB/RpiA/CoA transferase-like"/>
    <property type="match status" value="1"/>
</dbReference>
<comment type="catalytic activity">
    <reaction evidence="4">
        <text>(6S)-5-formyl-5,6,7,8-tetrahydrofolate + ATP = (6R)-5,10-methenyltetrahydrofolate + ADP + phosphate</text>
        <dbReference type="Rhea" id="RHEA:10488"/>
        <dbReference type="ChEBI" id="CHEBI:30616"/>
        <dbReference type="ChEBI" id="CHEBI:43474"/>
        <dbReference type="ChEBI" id="CHEBI:57455"/>
        <dbReference type="ChEBI" id="CHEBI:57457"/>
        <dbReference type="ChEBI" id="CHEBI:456216"/>
        <dbReference type="EC" id="6.3.3.2"/>
    </reaction>
</comment>
<dbReference type="RefSeq" id="WP_284376532.1">
    <property type="nucleotide sequence ID" value="NZ_BSNN01000002.1"/>
</dbReference>
<name>A0ABQ5VU15_9RHOB</name>
<comment type="cofactor">
    <cofactor evidence="4">
        <name>Mg(2+)</name>
        <dbReference type="ChEBI" id="CHEBI:18420"/>
    </cofactor>
</comment>
<evidence type="ECO:0000256" key="3">
    <source>
        <dbReference type="ARBA" id="ARBA00022840"/>
    </source>
</evidence>
<dbReference type="InterPro" id="IPR002698">
    <property type="entry name" value="FTHF_cligase"/>
</dbReference>
<dbReference type="InterPro" id="IPR037171">
    <property type="entry name" value="NagB/RpiA_transferase-like"/>
</dbReference>
<evidence type="ECO:0000256" key="4">
    <source>
        <dbReference type="RuleBase" id="RU361279"/>
    </source>
</evidence>
<dbReference type="EC" id="6.3.3.2" evidence="4"/>
<keyword evidence="4" id="KW-0460">Magnesium</keyword>
<dbReference type="SUPFAM" id="SSF100950">
    <property type="entry name" value="NagB/RpiA/CoA transferase-like"/>
    <property type="match status" value="1"/>
</dbReference>
<dbReference type="PIRSF" id="PIRSF006806">
    <property type="entry name" value="FTHF_cligase"/>
    <property type="match status" value="1"/>
</dbReference>
<dbReference type="PANTHER" id="PTHR23407">
    <property type="entry name" value="ATPASE INHIBITOR/5-FORMYLTETRAHYDROFOLATE CYCLO-LIGASE"/>
    <property type="match status" value="1"/>
</dbReference>
<reference evidence="6" key="1">
    <citation type="journal article" date="2019" name="Int. J. Syst. Evol. Microbiol.">
        <title>The Global Catalogue of Microorganisms (GCM) 10K type strain sequencing project: providing services to taxonomists for standard genome sequencing and annotation.</title>
        <authorList>
            <consortium name="The Broad Institute Genomics Platform"/>
            <consortium name="The Broad Institute Genome Sequencing Center for Infectious Disease"/>
            <person name="Wu L."/>
            <person name="Ma J."/>
        </authorList>
    </citation>
    <scope>NUCLEOTIDE SEQUENCE [LARGE SCALE GENOMIC DNA]</scope>
    <source>
        <strain evidence="6">NBRC 110140</strain>
    </source>
</reference>
<comment type="similarity">
    <text evidence="1 4">Belongs to the 5-formyltetrahydrofolate cyclo-ligase family.</text>
</comment>
<evidence type="ECO:0000313" key="6">
    <source>
        <dbReference type="Proteomes" id="UP001156694"/>
    </source>
</evidence>
<sequence length="187" mass="20328">MDISSLKQQCRQAAFAARAQAHISGVDAKANAQLISFLKMQDEAAIIAAYLPIRTELSPLNAMSKMVARGRVVCVPVVMGTAMPLEFHQWAPDAEMTKGAFGTSVPKNATVLRPDIVITPLAAFDRGGYRLGYGGGFYDRSFAQLSETKDVQAVGFAYSEQEVMMVPREDTDYALDAIITEKGILTF</sequence>
<keyword evidence="3 4" id="KW-0067">ATP-binding</keyword>
<organism evidence="5 6">
    <name type="scientific">Amylibacter marinus</name>
    <dbReference type="NCBI Taxonomy" id="1475483"/>
    <lineage>
        <taxon>Bacteria</taxon>
        <taxon>Pseudomonadati</taxon>
        <taxon>Pseudomonadota</taxon>
        <taxon>Alphaproteobacteria</taxon>
        <taxon>Rhodobacterales</taxon>
        <taxon>Paracoccaceae</taxon>
        <taxon>Amylibacter</taxon>
    </lineage>
</organism>
<evidence type="ECO:0000256" key="2">
    <source>
        <dbReference type="ARBA" id="ARBA00022741"/>
    </source>
</evidence>
<dbReference type="Proteomes" id="UP001156694">
    <property type="component" value="Unassembled WGS sequence"/>
</dbReference>
<keyword evidence="6" id="KW-1185">Reference proteome</keyword>
<dbReference type="InterPro" id="IPR024185">
    <property type="entry name" value="FTHF_cligase-like_sf"/>
</dbReference>
<keyword evidence="2 4" id="KW-0547">Nucleotide-binding</keyword>